<evidence type="ECO:0000313" key="1">
    <source>
        <dbReference type="EMBL" id="TMS57794.1"/>
    </source>
</evidence>
<gene>
    <name evidence="1" type="primary">gspI</name>
    <name evidence="1" type="ORF">MW7_009945</name>
</gene>
<accession>A0ACD3SNH5</accession>
<keyword evidence="2" id="KW-1185">Reference proteome</keyword>
<dbReference type="Proteomes" id="UP000004277">
    <property type="component" value="Unassembled WGS sequence"/>
</dbReference>
<dbReference type="EMBL" id="AKCV02000017">
    <property type="protein sequence ID" value="TMS57794.1"/>
    <property type="molecule type" value="Genomic_DNA"/>
</dbReference>
<comment type="caution">
    <text evidence="1">The sequence shown here is derived from an EMBL/GenBank/DDBJ whole genome shotgun (WGS) entry which is preliminary data.</text>
</comment>
<name>A0ACD3SNH5_9BURK</name>
<protein>
    <submittedName>
        <fullName evidence="1">Type II secretion system protein GspI</fullName>
    </submittedName>
</protein>
<reference evidence="1" key="1">
    <citation type="submission" date="2019-05" db="EMBL/GenBank/DDBJ databases">
        <title>Revised genome assembly of Burkholderiaceae (previously Ralstonia) sp. PBA.</title>
        <authorList>
            <person name="Gan H.M."/>
        </authorList>
    </citation>
    <scope>NUCLEOTIDE SEQUENCE</scope>
    <source>
        <strain evidence="1">PBA</strain>
    </source>
</reference>
<organism evidence="1 2">
    <name type="scientific">Imbroritus primus</name>
    <dbReference type="NCBI Taxonomy" id="3058603"/>
    <lineage>
        <taxon>Bacteria</taxon>
        <taxon>Pseudomonadati</taxon>
        <taxon>Pseudomonadota</taxon>
        <taxon>Betaproteobacteria</taxon>
        <taxon>Burkholderiales</taxon>
        <taxon>Burkholderiaceae</taxon>
        <taxon>Imbroritus</taxon>
    </lineage>
</organism>
<proteinExistence type="predicted"/>
<evidence type="ECO:0000313" key="2">
    <source>
        <dbReference type="Proteomes" id="UP000004277"/>
    </source>
</evidence>
<sequence>MRSRAASASPYHAGRSVHVRHILGFTLIEVLVALTIVGVALGAAMRAMGSMTQASHDLRLRMLANWSAENHLAGLRLGKRWPTPGTRTVNCPQGMVALVCVETASATPNPAFRRVEVAVYAAGDQSARLAWLVTLQPDPGRNLF</sequence>